<dbReference type="Pfam" id="PF00583">
    <property type="entry name" value="Acetyltransf_1"/>
    <property type="match status" value="1"/>
</dbReference>
<dbReference type="InterPro" id="IPR000182">
    <property type="entry name" value="GNAT_dom"/>
</dbReference>
<sequence length="161" mass="18646">MLDSFNRYQVTNKVLVNELGKLIEKEDRFEEDWSLSRKREIVNHFNYVMEHGGAVIIVTRETFVVGFAVIEPGEFGQTFRYRELSYIHVSSEVRGDGIGKELFKKTLVIAKLLGAEKLYIGAHPSIEAQRFYSRMGCVLAEEINEDIYLREPRDIQLEVTL</sequence>
<feature type="domain" description="N-acetyltransferase" evidence="1">
    <location>
        <begin position="9"/>
        <end position="161"/>
    </location>
</feature>
<protein>
    <submittedName>
        <fullName evidence="2">GNAT family N-acetyltransferase</fullName>
    </submittedName>
</protein>
<dbReference type="GO" id="GO:0016747">
    <property type="term" value="F:acyltransferase activity, transferring groups other than amino-acyl groups"/>
    <property type="evidence" value="ECO:0007669"/>
    <property type="project" value="InterPro"/>
</dbReference>
<evidence type="ECO:0000313" key="3">
    <source>
        <dbReference type="Proteomes" id="UP000310541"/>
    </source>
</evidence>
<proteinExistence type="predicted"/>
<comment type="caution">
    <text evidence="2">The sequence shown here is derived from an EMBL/GenBank/DDBJ whole genome shotgun (WGS) entry which is preliminary data.</text>
</comment>
<accession>A0A4U1MN67</accession>
<dbReference type="SUPFAM" id="SSF55729">
    <property type="entry name" value="Acyl-CoA N-acyltransferases (Nat)"/>
    <property type="match status" value="1"/>
</dbReference>
<evidence type="ECO:0000313" key="2">
    <source>
        <dbReference type="EMBL" id="TKD72244.1"/>
    </source>
</evidence>
<dbReference type="RefSeq" id="WP_136946095.1">
    <property type="nucleotide sequence ID" value="NZ_SWFM01000001.1"/>
</dbReference>
<keyword evidence="2" id="KW-0808">Transferase</keyword>
<organism evidence="2 3">
    <name type="scientific">Guptibacillus hwajinpoensis</name>
    <dbReference type="NCBI Taxonomy" id="208199"/>
    <lineage>
        <taxon>Bacteria</taxon>
        <taxon>Bacillati</taxon>
        <taxon>Bacillota</taxon>
        <taxon>Bacilli</taxon>
        <taxon>Bacillales</taxon>
        <taxon>Guptibacillaceae</taxon>
        <taxon>Guptibacillus</taxon>
    </lineage>
</organism>
<dbReference type="PROSITE" id="PS51186">
    <property type="entry name" value="GNAT"/>
    <property type="match status" value="1"/>
</dbReference>
<dbReference type="Gene3D" id="3.40.630.30">
    <property type="match status" value="1"/>
</dbReference>
<name>A0A4U1MN67_9BACL</name>
<dbReference type="Proteomes" id="UP000310541">
    <property type="component" value="Unassembled WGS sequence"/>
</dbReference>
<evidence type="ECO:0000259" key="1">
    <source>
        <dbReference type="PROSITE" id="PS51186"/>
    </source>
</evidence>
<dbReference type="InterPro" id="IPR016181">
    <property type="entry name" value="Acyl_CoA_acyltransferase"/>
</dbReference>
<gene>
    <name evidence="2" type="ORF">FBF83_05490</name>
</gene>
<dbReference type="AlphaFoldDB" id="A0A4U1MN67"/>
<reference evidence="2 3" key="1">
    <citation type="submission" date="2019-04" db="EMBL/GenBank/DDBJ databases">
        <title>Genome sequence of Bacillus hwajinpoensis strain Y2.</title>
        <authorList>
            <person name="Fair J.L."/>
            <person name="Maclea K.S."/>
        </authorList>
    </citation>
    <scope>NUCLEOTIDE SEQUENCE [LARGE SCALE GENOMIC DNA]</scope>
    <source>
        <strain evidence="2 3">Y2</strain>
    </source>
</reference>
<dbReference type="EMBL" id="SWFM01000001">
    <property type="protein sequence ID" value="TKD72244.1"/>
    <property type="molecule type" value="Genomic_DNA"/>
</dbReference>
<dbReference type="OrthoDB" id="8116556at2"/>